<reference evidence="2 3" key="1">
    <citation type="submission" date="2021-06" db="EMBL/GenBank/DDBJ databases">
        <authorList>
            <person name="Kallberg Y."/>
            <person name="Tangrot J."/>
            <person name="Rosling A."/>
        </authorList>
    </citation>
    <scope>NUCLEOTIDE SEQUENCE [LARGE SCALE GENOMIC DNA]</scope>
    <source>
        <strain evidence="2 3">120-4 pot B 10/14</strain>
    </source>
</reference>
<dbReference type="Proteomes" id="UP000789901">
    <property type="component" value="Unassembled WGS sequence"/>
</dbReference>
<name>A0ABN7VES2_GIGMA</name>
<evidence type="ECO:0000313" key="3">
    <source>
        <dbReference type="Proteomes" id="UP000789901"/>
    </source>
</evidence>
<gene>
    <name evidence="2" type="ORF">GMARGA_LOCUS17864</name>
</gene>
<comment type="caution">
    <text evidence="2">The sequence shown here is derived from an EMBL/GenBank/DDBJ whole genome shotgun (WGS) entry which is preliminary data.</text>
</comment>
<accession>A0ABN7VES2</accession>
<evidence type="ECO:0000256" key="1">
    <source>
        <dbReference type="SAM" id="MobiDB-lite"/>
    </source>
</evidence>
<dbReference type="EMBL" id="CAJVQB010013784">
    <property type="protein sequence ID" value="CAG8764482.1"/>
    <property type="molecule type" value="Genomic_DNA"/>
</dbReference>
<keyword evidence="3" id="KW-1185">Reference proteome</keyword>
<proteinExistence type="predicted"/>
<feature type="non-terminal residue" evidence="2">
    <location>
        <position position="87"/>
    </location>
</feature>
<protein>
    <submittedName>
        <fullName evidence="2">12973_t:CDS:1</fullName>
    </submittedName>
</protein>
<organism evidence="2 3">
    <name type="scientific">Gigaspora margarita</name>
    <dbReference type="NCBI Taxonomy" id="4874"/>
    <lineage>
        <taxon>Eukaryota</taxon>
        <taxon>Fungi</taxon>
        <taxon>Fungi incertae sedis</taxon>
        <taxon>Mucoromycota</taxon>
        <taxon>Glomeromycotina</taxon>
        <taxon>Glomeromycetes</taxon>
        <taxon>Diversisporales</taxon>
        <taxon>Gigasporaceae</taxon>
        <taxon>Gigaspora</taxon>
    </lineage>
</organism>
<feature type="region of interest" description="Disordered" evidence="1">
    <location>
        <begin position="1"/>
        <end position="25"/>
    </location>
</feature>
<sequence length="87" mass="9829">MAKEQKAQQPLSNTEKNQDMYEISQTETNINTNAVLPIGDRTEILQEHSKFKPINELALKEYIIAGSGTIKYETDNPIDTDIEGFTI</sequence>
<evidence type="ECO:0000313" key="2">
    <source>
        <dbReference type="EMBL" id="CAG8764482.1"/>
    </source>
</evidence>